<dbReference type="EMBL" id="LPWD01000423">
    <property type="protein sequence ID" value="ODS01850.1"/>
    <property type="molecule type" value="Genomic_DNA"/>
</dbReference>
<evidence type="ECO:0000256" key="1">
    <source>
        <dbReference type="SAM" id="MobiDB-lite"/>
    </source>
</evidence>
<dbReference type="GO" id="GO:0005975">
    <property type="term" value="P:carbohydrate metabolic process"/>
    <property type="evidence" value="ECO:0007669"/>
    <property type="project" value="InterPro"/>
</dbReference>
<dbReference type="Proteomes" id="UP000095042">
    <property type="component" value="Unassembled WGS sequence"/>
</dbReference>
<evidence type="ECO:0000313" key="3">
    <source>
        <dbReference type="Proteomes" id="UP000095042"/>
    </source>
</evidence>
<dbReference type="InterPro" id="IPR011330">
    <property type="entry name" value="Glyco_hydro/deAcase_b/a-brl"/>
</dbReference>
<dbReference type="Gene3D" id="3.20.20.370">
    <property type="entry name" value="Glycoside hydrolase/deacetylase"/>
    <property type="match status" value="1"/>
</dbReference>
<protein>
    <recommendedName>
        <fullName evidence="4">Polysaccharide deacetylase</fullName>
    </recommendedName>
</protein>
<dbReference type="AlphaFoldDB" id="A0A1E3W7Z8"/>
<gene>
    <name evidence="2" type="ORF">AUC71_02845</name>
</gene>
<organism evidence="2 3">
    <name type="scientific">Methyloceanibacter marginalis</name>
    <dbReference type="NCBI Taxonomy" id="1774971"/>
    <lineage>
        <taxon>Bacteria</taxon>
        <taxon>Pseudomonadati</taxon>
        <taxon>Pseudomonadota</taxon>
        <taxon>Alphaproteobacteria</taxon>
        <taxon>Hyphomicrobiales</taxon>
        <taxon>Hyphomicrobiaceae</taxon>
        <taxon>Methyloceanibacter</taxon>
    </lineage>
</organism>
<evidence type="ECO:0000313" key="2">
    <source>
        <dbReference type="EMBL" id="ODS01850.1"/>
    </source>
</evidence>
<comment type="caution">
    <text evidence="2">The sequence shown here is derived from an EMBL/GenBank/DDBJ whole genome shotgun (WGS) entry which is preliminary data.</text>
</comment>
<proteinExistence type="predicted"/>
<dbReference type="SUPFAM" id="SSF88713">
    <property type="entry name" value="Glycoside hydrolase/deacetylase"/>
    <property type="match status" value="1"/>
</dbReference>
<name>A0A1E3W7Z8_9HYPH</name>
<evidence type="ECO:0008006" key="4">
    <source>
        <dbReference type="Google" id="ProtNLM"/>
    </source>
</evidence>
<feature type="region of interest" description="Disordered" evidence="1">
    <location>
        <begin position="1"/>
        <end position="24"/>
    </location>
</feature>
<sequence>MVQHGFAHINHASSDKRKSPSELGAHRPQAVILDELVRGRERLGALFGDRFLPVVVPPWNRIDRALLPALPASGFCGLSTFGPRGPAIPTEGIVEINVHFEPISWRGGPHFAGAESVLAALVSELRARRTGAADPEEPIGLLTHHANMDDQSWTLVEELITFTASHAAAQWLSPGEMFRPRPRTAGAGD</sequence>
<reference evidence="2 3" key="1">
    <citation type="journal article" date="2016" name="Environ. Microbiol.">
        <title>New Methyloceanibacter diversity from North Sea sediments includes methanotroph containing solely the soluble methane monooxygenase.</title>
        <authorList>
            <person name="Vekeman B."/>
            <person name="Kerckhof F.M."/>
            <person name="Cremers G."/>
            <person name="de Vos P."/>
            <person name="Vandamme P."/>
            <person name="Boon N."/>
            <person name="Op den Camp H.J."/>
            <person name="Heylen K."/>
        </authorList>
    </citation>
    <scope>NUCLEOTIDE SEQUENCE [LARGE SCALE GENOMIC DNA]</scope>
    <source>
        <strain evidence="2 3">R-67177</strain>
    </source>
</reference>
<keyword evidence="3" id="KW-1185">Reference proteome</keyword>
<dbReference type="RefSeq" id="WP_244500982.1">
    <property type="nucleotide sequence ID" value="NZ_LPWD01000423.1"/>
</dbReference>
<accession>A0A1E3W7Z8</accession>